<evidence type="ECO:0000256" key="10">
    <source>
        <dbReference type="ARBA" id="ARBA00031621"/>
    </source>
</evidence>
<evidence type="ECO:0000256" key="2">
    <source>
        <dbReference type="ARBA" id="ARBA00008711"/>
    </source>
</evidence>
<evidence type="ECO:0000256" key="6">
    <source>
        <dbReference type="ARBA" id="ARBA00022679"/>
    </source>
</evidence>
<dbReference type="InterPro" id="IPR036217">
    <property type="entry name" value="MethylDNA_cys_MeTrfase_DNAb"/>
</dbReference>
<dbReference type="PROSITE" id="PS00374">
    <property type="entry name" value="MGMT"/>
    <property type="match status" value="1"/>
</dbReference>
<evidence type="ECO:0000256" key="5">
    <source>
        <dbReference type="ARBA" id="ARBA00022603"/>
    </source>
</evidence>
<evidence type="ECO:0000259" key="12">
    <source>
        <dbReference type="Pfam" id="PF01035"/>
    </source>
</evidence>
<evidence type="ECO:0000256" key="11">
    <source>
        <dbReference type="ARBA" id="ARBA00049348"/>
    </source>
</evidence>
<comment type="catalytic activity">
    <reaction evidence="1">
        <text>a 4-O-methyl-thymidine in DNA + L-cysteinyl-[protein] = a thymidine in DNA + S-methyl-L-cysteinyl-[protein]</text>
        <dbReference type="Rhea" id="RHEA:53428"/>
        <dbReference type="Rhea" id="RHEA-COMP:10131"/>
        <dbReference type="Rhea" id="RHEA-COMP:10132"/>
        <dbReference type="Rhea" id="RHEA-COMP:13555"/>
        <dbReference type="Rhea" id="RHEA-COMP:13556"/>
        <dbReference type="ChEBI" id="CHEBI:29950"/>
        <dbReference type="ChEBI" id="CHEBI:82612"/>
        <dbReference type="ChEBI" id="CHEBI:137386"/>
        <dbReference type="ChEBI" id="CHEBI:137387"/>
        <dbReference type="EC" id="2.1.1.63"/>
    </reaction>
</comment>
<protein>
    <recommendedName>
        <fullName evidence="4">Methylated-DNA--protein-cysteine methyltransferase</fullName>
        <ecNumber evidence="3">2.1.1.63</ecNumber>
    </recommendedName>
    <alternativeName>
        <fullName evidence="9">6-O-methylguanine-DNA methyltransferase</fullName>
    </alternativeName>
    <alternativeName>
        <fullName evidence="10">O-6-methylguanine-DNA-alkyltransferase</fullName>
    </alternativeName>
</protein>
<reference evidence="13" key="1">
    <citation type="submission" date="2023-10" db="EMBL/GenBank/DDBJ databases">
        <authorList>
            <person name="Chen Y."/>
            <person name="Shah S."/>
            <person name="Dougan E. K."/>
            <person name="Thang M."/>
            <person name="Chan C."/>
        </authorList>
    </citation>
    <scope>NUCLEOTIDE SEQUENCE [LARGE SCALE GENOMIC DNA]</scope>
</reference>
<accession>A0ABN9VYM0</accession>
<dbReference type="Gene3D" id="1.10.10.10">
    <property type="entry name" value="Winged helix-like DNA-binding domain superfamily/Winged helix DNA-binding domain"/>
    <property type="match status" value="1"/>
</dbReference>
<proteinExistence type="inferred from homology"/>
<keyword evidence="14" id="KW-1185">Reference proteome</keyword>
<evidence type="ECO:0000256" key="8">
    <source>
        <dbReference type="ARBA" id="ARBA00023204"/>
    </source>
</evidence>
<evidence type="ECO:0000256" key="7">
    <source>
        <dbReference type="ARBA" id="ARBA00022763"/>
    </source>
</evidence>
<evidence type="ECO:0000256" key="4">
    <source>
        <dbReference type="ARBA" id="ARBA00015377"/>
    </source>
</evidence>
<feature type="domain" description="Methylated-DNA-[protein]-cysteine S-methyltransferase DNA binding" evidence="12">
    <location>
        <begin position="39"/>
        <end position="121"/>
    </location>
</feature>
<dbReference type="CDD" id="cd06445">
    <property type="entry name" value="ATase"/>
    <property type="match status" value="1"/>
</dbReference>
<evidence type="ECO:0000256" key="9">
    <source>
        <dbReference type="ARBA" id="ARBA00030795"/>
    </source>
</evidence>
<comment type="catalytic activity">
    <reaction evidence="11">
        <text>a 6-O-methyl-2'-deoxyguanosine in DNA + L-cysteinyl-[protein] = S-methyl-L-cysteinyl-[protein] + a 2'-deoxyguanosine in DNA</text>
        <dbReference type="Rhea" id="RHEA:24000"/>
        <dbReference type="Rhea" id="RHEA-COMP:10131"/>
        <dbReference type="Rhea" id="RHEA-COMP:10132"/>
        <dbReference type="Rhea" id="RHEA-COMP:11367"/>
        <dbReference type="Rhea" id="RHEA-COMP:11368"/>
        <dbReference type="ChEBI" id="CHEBI:29950"/>
        <dbReference type="ChEBI" id="CHEBI:82612"/>
        <dbReference type="ChEBI" id="CHEBI:85445"/>
        <dbReference type="ChEBI" id="CHEBI:85448"/>
        <dbReference type="EC" id="2.1.1.63"/>
    </reaction>
</comment>
<evidence type="ECO:0000313" key="14">
    <source>
        <dbReference type="Proteomes" id="UP001189429"/>
    </source>
</evidence>
<dbReference type="InterPro" id="IPR014048">
    <property type="entry name" value="MethylDNA_cys_MeTrfase_DNA-bd"/>
</dbReference>
<evidence type="ECO:0000313" key="13">
    <source>
        <dbReference type="EMBL" id="CAK0877649.1"/>
    </source>
</evidence>
<dbReference type="PANTHER" id="PTHR10815">
    <property type="entry name" value="METHYLATED-DNA--PROTEIN-CYSTEINE METHYLTRANSFERASE"/>
    <property type="match status" value="1"/>
</dbReference>
<keyword evidence="8" id="KW-0234">DNA repair</keyword>
<evidence type="ECO:0000256" key="3">
    <source>
        <dbReference type="ARBA" id="ARBA00011918"/>
    </source>
</evidence>
<dbReference type="SUPFAM" id="SSF46767">
    <property type="entry name" value="Methylated DNA-protein cysteine methyltransferase, C-terminal domain"/>
    <property type="match status" value="1"/>
</dbReference>
<evidence type="ECO:0000256" key="1">
    <source>
        <dbReference type="ARBA" id="ARBA00001286"/>
    </source>
</evidence>
<dbReference type="NCBIfam" id="TIGR00589">
    <property type="entry name" value="ogt"/>
    <property type="match status" value="1"/>
</dbReference>
<dbReference type="InterPro" id="IPR001497">
    <property type="entry name" value="MethylDNA_cys_MeTrfase_AS"/>
</dbReference>
<dbReference type="Pfam" id="PF01035">
    <property type="entry name" value="DNA_binding_1"/>
    <property type="match status" value="1"/>
</dbReference>
<dbReference type="InterPro" id="IPR036388">
    <property type="entry name" value="WH-like_DNA-bd_sf"/>
</dbReference>
<keyword evidence="6" id="KW-0808">Transferase</keyword>
<gene>
    <name evidence="13" type="ORF">PCOR1329_LOCUS61650</name>
</gene>
<dbReference type="PANTHER" id="PTHR10815:SF13">
    <property type="entry name" value="METHYLATED-DNA--PROTEIN-CYSTEINE METHYLTRANSFERASE"/>
    <property type="match status" value="1"/>
</dbReference>
<name>A0ABN9VYM0_9DINO</name>
<sequence>MQSFYPRPAQPWGELEAADSQARRRATRVALEPLDGSPVWRAACLVPRGCTSTYGCLARLLGHGWCPQTVGQALKRNPHAPEVPCHRIVRADGTLGGYFGGAGADDPRVRTKVRLLREEGVRLQAAGAAPPRVHASCMWRFPPGADWRAVRLPGERSSGA</sequence>
<dbReference type="EMBL" id="CAUYUJ010017760">
    <property type="protein sequence ID" value="CAK0877649.1"/>
    <property type="molecule type" value="Genomic_DNA"/>
</dbReference>
<dbReference type="Proteomes" id="UP001189429">
    <property type="component" value="Unassembled WGS sequence"/>
</dbReference>
<comment type="caution">
    <text evidence="13">The sequence shown here is derived from an EMBL/GenBank/DDBJ whole genome shotgun (WGS) entry which is preliminary data.</text>
</comment>
<keyword evidence="5" id="KW-0489">Methyltransferase</keyword>
<organism evidence="13 14">
    <name type="scientific">Prorocentrum cordatum</name>
    <dbReference type="NCBI Taxonomy" id="2364126"/>
    <lineage>
        <taxon>Eukaryota</taxon>
        <taxon>Sar</taxon>
        <taxon>Alveolata</taxon>
        <taxon>Dinophyceae</taxon>
        <taxon>Prorocentrales</taxon>
        <taxon>Prorocentraceae</taxon>
        <taxon>Prorocentrum</taxon>
    </lineage>
</organism>
<comment type="similarity">
    <text evidence="2">Belongs to the MGMT family.</text>
</comment>
<keyword evidence="7" id="KW-0227">DNA damage</keyword>
<dbReference type="EC" id="2.1.1.63" evidence="3"/>